<name>A0A2V4DKQ3_9GAMM</name>
<dbReference type="AlphaFoldDB" id="A0A2V4DKQ3"/>
<sequence>MKNKVITYFKHNKITKPFEVDQLIISAFIYKNNISLKNNKLIKSYLITSMKKTNNKLFNTFLDLINNEIHEFNFEELIKLFEYVISPSDRIVNGAVYTPKNIRTYITNTVLKKRKDISTIKIADISCGCGGFLFNAAQNLKKLTNETYKNIFEKNIFGLDIQEYSIQRTKLLLSLLALINGEDIPEFKFNLFVGDALIFNWNDYISDFSGFNIILGNPPYVCARNLNIETKKLLKNWSVSSTGNSDLYIPFFQIAIENLASEGILGYITMNTFFKSLNGRALREYFQNKQLNFQIIDFGCEQIFRSRNTYTCICFIKNKISSYLEYYKSESNNLNDKKQFNKIKYSLLNSKKGWNLKDTDIISKIEEIGSPFGEKYKTSHGLATLKNDIYIFKPIYEDEKYYYFNKDKDYKIEKELCKSIINSNKLSSSYSLKDLEEKIIFPYNRDTHSSAKLIKESILKTKYPEAYRYLLSKKDILAKRDKGSGKYEDWFAFGRTQSLNVIGNKLFLPKMSNKTPSSIISTDKDLLFYNGIAIVGHTKKELLLIKRIIESRLFWYYIKTTSKPYSSDYYSLNGNYINNFGIYNFSDEEINYILKEKNQKKLDLFIENKYGIQL</sequence>
<feature type="domain" description="Type II methyltransferase M.TaqI-like" evidence="6">
    <location>
        <begin position="154"/>
        <end position="304"/>
    </location>
</feature>
<evidence type="ECO:0000313" key="8">
    <source>
        <dbReference type="Proteomes" id="UP000247673"/>
    </source>
</evidence>
<evidence type="ECO:0000256" key="2">
    <source>
        <dbReference type="ARBA" id="ARBA00022603"/>
    </source>
</evidence>
<dbReference type="PANTHER" id="PTHR33841:SF1">
    <property type="entry name" value="DNA METHYLTRANSFERASE A"/>
    <property type="match status" value="1"/>
</dbReference>
<evidence type="ECO:0000256" key="1">
    <source>
        <dbReference type="ARBA" id="ARBA00011900"/>
    </source>
</evidence>
<evidence type="ECO:0000256" key="4">
    <source>
        <dbReference type="ARBA" id="ARBA00022691"/>
    </source>
</evidence>
<dbReference type="InterPro" id="IPR011639">
    <property type="entry name" value="MethylTrfase_TaqI-like_dom"/>
</dbReference>
<keyword evidence="8" id="KW-1185">Reference proteome</keyword>
<dbReference type="PRINTS" id="PR00507">
    <property type="entry name" value="N12N6MTFRASE"/>
</dbReference>
<dbReference type="EMBL" id="QGLO01000011">
    <property type="protein sequence ID" value="PXY88446.1"/>
    <property type="molecule type" value="Genomic_DNA"/>
</dbReference>
<evidence type="ECO:0000259" key="6">
    <source>
        <dbReference type="Pfam" id="PF07669"/>
    </source>
</evidence>
<comment type="catalytic activity">
    <reaction evidence="5">
        <text>a 2'-deoxyadenosine in DNA + S-adenosyl-L-methionine = an N(6)-methyl-2'-deoxyadenosine in DNA + S-adenosyl-L-homocysteine + H(+)</text>
        <dbReference type="Rhea" id="RHEA:15197"/>
        <dbReference type="Rhea" id="RHEA-COMP:12418"/>
        <dbReference type="Rhea" id="RHEA-COMP:12419"/>
        <dbReference type="ChEBI" id="CHEBI:15378"/>
        <dbReference type="ChEBI" id="CHEBI:57856"/>
        <dbReference type="ChEBI" id="CHEBI:59789"/>
        <dbReference type="ChEBI" id="CHEBI:90615"/>
        <dbReference type="ChEBI" id="CHEBI:90616"/>
        <dbReference type="EC" id="2.1.1.72"/>
    </reaction>
</comment>
<dbReference type="REBASE" id="292677">
    <property type="entry name" value="M.Gap172ORF11890P"/>
</dbReference>
<reference evidence="7 8" key="1">
    <citation type="submission" date="2018-05" db="EMBL/GenBank/DDBJ databases">
        <title>Reference genomes for bee gut microbiota database.</title>
        <authorList>
            <person name="Ellegaard K.M."/>
        </authorList>
    </citation>
    <scope>NUCLEOTIDE SEQUENCE [LARGE SCALE GENOMIC DNA]</scope>
    <source>
        <strain evidence="7 8">ESL0172</strain>
    </source>
</reference>
<dbReference type="OrthoDB" id="5749002at2"/>
<comment type="caution">
    <text evidence="7">The sequence shown here is derived from an EMBL/GenBank/DDBJ whole genome shotgun (WGS) entry which is preliminary data.</text>
</comment>
<proteinExistence type="predicted"/>
<keyword evidence="2 7" id="KW-0489">Methyltransferase</keyword>
<dbReference type="InterPro" id="IPR029063">
    <property type="entry name" value="SAM-dependent_MTases_sf"/>
</dbReference>
<dbReference type="InterPro" id="IPR002052">
    <property type="entry name" value="DNA_methylase_N6_adenine_CS"/>
</dbReference>
<keyword evidence="4" id="KW-0949">S-adenosyl-L-methionine</keyword>
<dbReference type="PANTHER" id="PTHR33841">
    <property type="entry name" value="DNA METHYLTRANSFERASE YEEA-RELATED"/>
    <property type="match status" value="1"/>
</dbReference>
<dbReference type="Gene3D" id="3.40.50.150">
    <property type="entry name" value="Vaccinia Virus protein VP39"/>
    <property type="match status" value="1"/>
</dbReference>
<dbReference type="EC" id="2.1.1.72" evidence="1"/>
<dbReference type="Pfam" id="PF07669">
    <property type="entry name" value="Eco57I"/>
    <property type="match status" value="1"/>
</dbReference>
<dbReference type="GO" id="GO:0009007">
    <property type="term" value="F:site-specific DNA-methyltransferase (adenine-specific) activity"/>
    <property type="evidence" value="ECO:0007669"/>
    <property type="project" value="UniProtKB-EC"/>
</dbReference>
<evidence type="ECO:0000256" key="3">
    <source>
        <dbReference type="ARBA" id="ARBA00022679"/>
    </source>
</evidence>
<accession>A0A2V4DKQ3</accession>
<evidence type="ECO:0000256" key="5">
    <source>
        <dbReference type="ARBA" id="ARBA00047942"/>
    </source>
</evidence>
<dbReference type="SUPFAM" id="SSF53335">
    <property type="entry name" value="S-adenosyl-L-methionine-dependent methyltransferases"/>
    <property type="match status" value="1"/>
</dbReference>
<keyword evidence="3" id="KW-0808">Transferase</keyword>
<dbReference type="GO" id="GO:0032259">
    <property type="term" value="P:methylation"/>
    <property type="evidence" value="ECO:0007669"/>
    <property type="project" value="UniProtKB-KW"/>
</dbReference>
<dbReference type="GO" id="GO:0006304">
    <property type="term" value="P:DNA modification"/>
    <property type="evidence" value="ECO:0007669"/>
    <property type="project" value="InterPro"/>
</dbReference>
<dbReference type="PROSITE" id="PS00092">
    <property type="entry name" value="N6_MTASE"/>
    <property type="match status" value="1"/>
</dbReference>
<protein>
    <recommendedName>
        <fullName evidence="1">site-specific DNA-methyltransferase (adenine-specific)</fullName>
        <ecNumber evidence="1">2.1.1.72</ecNumber>
    </recommendedName>
</protein>
<dbReference type="RefSeq" id="WP_110448785.1">
    <property type="nucleotide sequence ID" value="NZ_CP132381.1"/>
</dbReference>
<organism evidence="7 8">
    <name type="scientific">Gilliamella apis</name>
    <dbReference type="NCBI Taxonomy" id="1970738"/>
    <lineage>
        <taxon>Bacteria</taxon>
        <taxon>Pseudomonadati</taxon>
        <taxon>Pseudomonadota</taxon>
        <taxon>Gammaproteobacteria</taxon>
        <taxon>Orbales</taxon>
        <taxon>Orbaceae</taxon>
        <taxon>Gilliamella</taxon>
    </lineage>
</organism>
<dbReference type="InterPro" id="IPR050953">
    <property type="entry name" value="N4_N6_ade-DNA_methylase"/>
</dbReference>
<gene>
    <name evidence="7" type="ORF">DKK78_11890</name>
</gene>
<dbReference type="Proteomes" id="UP000247673">
    <property type="component" value="Unassembled WGS sequence"/>
</dbReference>
<evidence type="ECO:0000313" key="7">
    <source>
        <dbReference type="EMBL" id="PXY88446.1"/>
    </source>
</evidence>
<dbReference type="GO" id="GO:0003676">
    <property type="term" value="F:nucleic acid binding"/>
    <property type="evidence" value="ECO:0007669"/>
    <property type="project" value="InterPro"/>
</dbReference>